<dbReference type="InterPro" id="IPR000073">
    <property type="entry name" value="AB_hydrolase_1"/>
</dbReference>
<dbReference type="PANTHER" id="PTHR43433:SF5">
    <property type="entry name" value="AB HYDROLASE-1 DOMAIN-CONTAINING PROTEIN"/>
    <property type="match status" value="1"/>
</dbReference>
<dbReference type="InterPro" id="IPR029058">
    <property type="entry name" value="AB_hydrolase_fold"/>
</dbReference>
<comment type="caution">
    <text evidence="2">The sequence shown here is derived from an EMBL/GenBank/DDBJ whole genome shotgun (WGS) entry which is preliminary data.</text>
</comment>
<dbReference type="InterPro" id="IPR050471">
    <property type="entry name" value="AB_hydrolase"/>
</dbReference>
<dbReference type="Pfam" id="PF00561">
    <property type="entry name" value="Abhydrolase_1"/>
    <property type="match status" value="1"/>
</dbReference>
<organism evidence="2 3">
    <name type="scientific">Psilocybe cyanescens</name>
    <dbReference type="NCBI Taxonomy" id="93625"/>
    <lineage>
        <taxon>Eukaryota</taxon>
        <taxon>Fungi</taxon>
        <taxon>Dikarya</taxon>
        <taxon>Basidiomycota</taxon>
        <taxon>Agaricomycotina</taxon>
        <taxon>Agaricomycetes</taxon>
        <taxon>Agaricomycetidae</taxon>
        <taxon>Agaricales</taxon>
        <taxon>Agaricineae</taxon>
        <taxon>Strophariaceae</taxon>
        <taxon>Psilocybe</taxon>
    </lineage>
</organism>
<dbReference type="STRING" id="93625.A0A409VPI9"/>
<proteinExistence type="predicted"/>
<dbReference type="Proteomes" id="UP000283269">
    <property type="component" value="Unassembled WGS sequence"/>
</dbReference>
<sequence length="300" mass="33986">MTARHSVYVLPDGAKLAYEIVGSYHLGRSEPIVLICGMTSVWVDYERLTQSLIKTRPVLLYDHRGIGSSSLTPSGKEEITIELLARDLAALLAHLKWKEVAICGYSMGGVIAQQMLLLPYSLVNPTLLPFRTTHLFLVGTRSVVQANIGLPISSLPNNATRTLEERKEIARRVVSSLVDPQWIESNGERFEFIFRRTVNPAINRPSDIIAKQALALKKFDFVKLLYQLPSDTRIMVIHGRLDRVIPFTCAEEIIKQIPQACLVEKGSLPGQIPSYEFGHFWYEYFDIHIWRDVIDTFMST</sequence>
<protein>
    <recommendedName>
        <fullName evidence="1">AB hydrolase-1 domain-containing protein</fullName>
    </recommendedName>
</protein>
<dbReference type="EMBL" id="NHYD01003963">
    <property type="protein sequence ID" value="PPQ68157.1"/>
    <property type="molecule type" value="Genomic_DNA"/>
</dbReference>
<reference evidence="2 3" key="1">
    <citation type="journal article" date="2018" name="Evol. Lett.">
        <title>Horizontal gene cluster transfer increased hallucinogenic mushroom diversity.</title>
        <authorList>
            <person name="Reynolds H.T."/>
            <person name="Vijayakumar V."/>
            <person name="Gluck-Thaler E."/>
            <person name="Korotkin H.B."/>
            <person name="Matheny P.B."/>
            <person name="Slot J.C."/>
        </authorList>
    </citation>
    <scope>NUCLEOTIDE SEQUENCE [LARGE SCALE GENOMIC DNA]</scope>
    <source>
        <strain evidence="2 3">2631</strain>
    </source>
</reference>
<dbReference type="Gene3D" id="3.40.50.1820">
    <property type="entry name" value="alpha/beta hydrolase"/>
    <property type="match status" value="1"/>
</dbReference>
<evidence type="ECO:0000259" key="1">
    <source>
        <dbReference type="Pfam" id="PF00561"/>
    </source>
</evidence>
<accession>A0A409VPI9</accession>
<dbReference type="OrthoDB" id="8119704at2759"/>
<dbReference type="PANTHER" id="PTHR43433">
    <property type="entry name" value="HYDROLASE, ALPHA/BETA FOLD FAMILY PROTEIN"/>
    <property type="match status" value="1"/>
</dbReference>
<feature type="domain" description="AB hydrolase-1" evidence="1">
    <location>
        <begin position="31"/>
        <end position="118"/>
    </location>
</feature>
<dbReference type="AlphaFoldDB" id="A0A409VPI9"/>
<gene>
    <name evidence="2" type="ORF">CVT25_014083</name>
</gene>
<dbReference type="InParanoid" id="A0A409VPI9"/>
<evidence type="ECO:0000313" key="2">
    <source>
        <dbReference type="EMBL" id="PPQ68157.1"/>
    </source>
</evidence>
<evidence type="ECO:0000313" key="3">
    <source>
        <dbReference type="Proteomes" id="UP000283269"/>
    </source>
</evidence>
<keyword evidence="3" id="KW-1185">Reference proteome</keyword>
<dbReference type="SUPFAM" id="SSF53474">
    <property type="entry name" value="alpha/beta-Hydrolases"/>
    <property type="match status" value="1"/>
</dbReference>
<name>A0A409VPI9_PSICY</name>